<name>A0A2P1NIF9_9BURK</name>
<dbReference type="SUPFAM" id="SSF48403">
    <property type="entry name" value="Ankyrin repeat"/>
    <property type="match status" value="1"/>
</dbReference>
<sequence length="118" mass="12855">MAGAGGDWKDFYAAAERGDLHCVRYHLRNGVDVDYQHPEVMQSALFVSVLHCHEAVARALLEHGADPNLPAQLGSVTPLQAARQAGCEALQALLLAFGARLGRAAARSPWWLRWLPSL</sequence>
<accession>A0A2P1NIF9</accession>
<dbReference type="PANTHER" id="PTHR24171">
    <property type="entry name" value="ANKYRIN REPEAT DOMAIN-CONTAINING PROTEIN 39-RELATED"/>
    <property type="match status" value="1"/>
</dbReference>
<dbReference type="InterPro" id="IPR002110">
    <property type="entry name" value="Ankyrin_rpt"/>
</dbReference>
<organism evidence="3 4">
    <name type="scientific">Pulveribacter suum</name>
    <dbReference type="NCBI Taxonomy" id="2116657"/>
    <lineage>
        <taxon>Bacteria</taxon>
        <taxon>Pseudomonadati</taxon>
        <taxon>Pseudomonadota</taxon>
        <taxon>Betaproteobacteria</taxon>
        <taxon>Burkholderiales</taxon>
        <taxon>Comamonadaceae</taxon>
        <taxon>Pulveribacter</taxon>
    </lineage>
</organism>
<gene>
    <name evidence="3" type="ORF">C7H73_03440</name>
</gene>
<keyword evidence="2" id="KW-0040">ANK repeat</keyword>
<dbReference type="RefSeq" id="WP_106845374.1">
    <property type="nucleotide sequence ID" value="NZ_CP027792.1"/>
</dbReference>
<dbReference type="InterPro" id="IPR036770">
    <property type="entry name" value="Ankyrin_rpt-contain_sf"/>
</dbReference>
<protein>
    <submittedName>
        <fullName evidence="3">Ankyrin repeat domain-containing protein</fullName>
    </submittedName>
</protein>
<reference evidence="4" key="1">
    <citation type="submission" date="2018-03" db="EMBL/GenBank/DDBJ databases">
        <title>Genome sequencing of Melaminivora sp. strain SC2-7.</title>
        <authorList>
            <person name="Kim S.-J."/>
            <person name="Heo J."/>
            <person name="Ahn J.-H."/>
            <person name="Kwon S.-W."/>
        </authorList>
    </citation>
    <scope>NUCLEOTIDE SEQUENCE [LARGE SCALE GENOMIC DNA]</scope>
    <source>
        <strain evidence="4">SC2-7</strain>
    </source>
</reference>
<keyword evidence="1" id="KW-0677">Repeat</keyword>
<keyword evidence="4" id="KW-1185">Reference proteome</keyword>
<proteinExistence type="predicted"/>
<dbReference type="AlphaFoldDB" id="A0A2P1NIF9"/>
<evidence type="ECO:0000256" key="2">
    <source>
        <dbReference type="ARBA" id="ARBA00023043"/>
    </source>
</evidence>
<evidence type="ECO:0000256" key="1">
    <source>
        <dbReference type="ARBA" id="ARBA00022737"/>
    </source>
</evidence>
<dbReference type="EMBL" id="CP027792">
    <property type="protein sequence ID" value="AVP56817.1"/>
    <property type="molecule type" value="Genomic_DNA"/>
</dbReference>
<dbReference type="Pfam" id="PF12796">
    <property type="entry name" value="Ank_2"/>
    <property type="match status" value="1"/>
</dbReference>
<evidence type="ECO:0000313" key="3">
    <source>
        <dbReference type="EMBL" id="AVP56817.1"/>
    </source>
</evidence>
<dbReference type="KEGG" id="melm:C7H73_03440"/>
<dbReference type="SMART" id="SM00248">
    <property type="entry name" value="ANK"/>
    <property type="match status" value="2"/>
</dbReference>
<dbReference type="Gene3D" id="1.25.40.20">
    <property type="entry name" value="Ankyrin repeat-containing domain"/>
    <property type="match status" value="1"/>
</dbReference>
<dbReference type="OrthoDB" id="1164153at2"/>
<dbReference type="Proteomes" id="UP000241829">
    <property type="component" value="Chromosome"/>
</dbReference>
<evidence type="ECO:0000313" key="4">
    <source>
        <dbReference type="Proteomes" id="UP000241829"/>
    </source>
</evidence>